<evidence type="ECO:0000256" key="1">
    <source>
        <dbReference type="ARBA" id="ARBA00022679"/>
    </source>
</evidence>
<dbReference type="Proteomes" id="UP000682733">
    <property type="component" value="Unassembled WGS sequence"/>
</dbReference>
<evidence type="ECO:0000313" key="3">
    <source>
        <dbReference type="EMBL" id="CAF0997124.1"/>
    </source>
</evidence>
<dbReference type="PANTHER" id="PTHR47363">
    <property type="entry name" value="GLUCOKINASE"/>
    <property type="match status" value="1"/>
</dbReference>
<dbReference type="OrthoDB" id="10251652at2759"/>
<comment type="caution">
    <text evidence="3">The sequence shown here is derived from an EMBL/GenBank/DDBJ whole genome shotgun (WGS) entry which is preliminary data.</text>
</comment>
<dbReference type="InterPro" id="IPR003836">
    <property type="entry name" value="Glucokinase"/>
</dbReference>
<protein>
    <recommendedName>
        <fullName evidence="8">Glucokinase</fullName>
    </recommendedName>
</protein>
<dbReference type="GO" id="GO:0005524">
    <property type="term" value="F:ATP binding"/>
    <property type="evidence" value="ECO:0007669"/>
    <property type="project" value="InterPro"/>
</dbReference>
<dbReference type="EMBL" id="CAJNOK010027730">
    <property type="protein sequence ID" value="CAF1424960.1"/>
    <property type="molecule type" value="Genomic_DNA"/>
</dbReference>
<dbReference type="EMBL" id="CAJOBA010049510">
    <property type="protein sequence ID" value="CAF4224496.1"/>
    <property type="molecule type" value="Genomic_DNA"/>
</dbReference>
<dbReference type="Proteomes" id="UP000663829">
    <property type="component" value="Unassembled WGS sequence"/>
</dbReference>
<dbReference type="Gene3D" id="3.40.367.20">
    <property type="match status" value="1"/>
</dbReference>
<dbReference type="Gene3D" id="3.30.420.40">
    <property type="match status" value="1"/>
</dbReference>
<dbReference type="GO" id="GO:0004340">
    <property type="term" value="F:glucokinase activity"/>
    <property type="evidence" value="ECO:0007669"/>
    <property type="project" value="InterPro"/>
</dbReference>
<reference evidence="3" key="1">
    <citation type="submission" date="2021-02" db="EMBL/GenBank/DDBJ databases">
        <authorList>
            <person name="Nowell W R."/>
        </authorList>
    </citation>
    <scope>NUCLEOTIDE SEQUENCE</scope>
</reference>
<organism evidence="3 7">
    <name type="scientific">Didymodactylos carnosus</name>
    <dbReference type="NCBI Taxonomy" id="1234261"/>
    <lineage>
        <taxon>Eukaryota</taxon>
        <taxon>Metazoa</taxon>
        <taxon>Spiralia</taxon>
        <taxon>Gnathifera</taxon>
        <taxon>Rotifera</taxon>
        <taxon>Eurotatoria</taxon>
        <taxon>Bdelloidea</taxon>
        <taxon>Philodinida</taxon>
        <taxon>Philodinidae</taxon>
        <taxon>Didymodactylos</taxon>
    </lineage>
</organism>
<sequence>MPSSNVGLLIGDIGGTNARLQLWSIYPSLHNVFRSTYRTFDYNSLGEIIKRFIVDSSTCLKISKAVLAVCGPIYNKRRSNDPNNVVMRDGSRWLHQHADQVEIESGMERGSLLFLNDFEAIGYSVAALHDQKSSASCKPENIIVLHSGEVKYSAPCACLGAGTGLGACYLVPRLDTQQYAVYPSEAGMTQTFCPKSDDEWALLKYIRENSNDPFLEIERFVSGPAFVEFIDFFSKHKNIQLLPTLDHELKNASKDEGPAIIAQHAQRGDELCLMVVDLFLDIFGRTLGTAAQTFLPYSGLYIVGGILPKLAWRLKDRNLIVKSYLDQGDKMSETVARIPLLLIDDDDLGLKGCLYAVSTSGILLSQD</sequence>
<evidence type="ECO:0008006" key="8">
    <source>
        <dbReference type="Google" id="ProtNLM"/>
    </source>
</evidence>
<dbReference type="CDD" id="cd24008">
    <property type="entry name" value="ASKHA_NBD_GLK"/>
    <property type="match status" value="1"/>
</dbReference>
<dbReference type="SUPFAM" id="SSF53067">
    <property type="entry name" value="Actin-like ATPase domain"/>
    <property type="match status" value="1"/>
</dbReference>
<dbReference type="Pfam" id="PF02685">
    <property type="entry name" value="Glucokinase"/>
    <property type="match status" value="1"/>
</dbReference>
<dbReference type="PANTHER" id="PTHR47363:SF1">
    <property type="entry name" value="GLUCOKINASE"/>
    <property type="match status" value="1"/>
</dbReference>
<dbReference type="EMBL" id="CAJOBC010003133">
    <property type="protein sequence ID" value="CAF3768675.1"/>
    <property type="molecule type" value="Genomic_DNA"/>
</dbReference>
<keyword evidence="1" id="KW-0808">Transferase</keyword>
<dbReference type="AlphaFoldDB" id="A0A814GJ91"/>
<keyword evidence="7" id="KW-1185">Reference proteome</keyword>
<dbReference type="InterPro" id="IPR043129">
    <property type="entry name" value="ATPase_NBD"/>
</dbReference>
<keyword evidence="2" id="KW-0418">Kinase</keyword>
<proteinExistence type="predicted"/>
<dbReference type="EMBL" id="CAJNOQ010003133">
    <property type="protein sequence ID" value="CAF0997124.1"/>
    <property type="molecule type" value="Genomic_DNA"/>
</dbReference>
<dbReference type="Proteomes" id="UP000681722">
    <property type="component" value="Unassembled WGS sequence"/>
</dbReference>
<evidence type="ECO:0000313" key="4">
    <source>
        <dbReference type="EMBL" id="CAF1424960.1"/>
    </source>
</evidence>
<dbReference type="GO" id="GO:0005536">
    <property type="term" value="F:D-glucose binding"/>
    <property type="evidence" value="ECO:0007669"/>
    <property type="project" value="InterPro"/>
</dbReference>
<evidence type="ECO:0000313" key="5">
    <source>
        <dbReference type="EMBL" id="CAF3768675.1"/>
    </source>
</evidence>
<evidence type="ECO:0000313" key="7">
    <source>
        <dbReference type="Proteomes" id="UP000663829"/>
    </source>
</evidence>
<accession>A0A814GJ91</accession>
<gene>
    <name evidence="3" type="ORF">GPM918_LOCUS13558</name>
    <name evidence="4" type="ORF">OVA965_LOCUS33818</name>
    <name evidence="5" type="ORF">SRO942_LOCUS13558</name>
    <name evidence="6" type="ORF">TMI583_LOCUS34726</name>
</gene>
<dbReference type="Proteomes" id="UP000677228">
    <property type="component" value="Unassembled WGS sequence"/>
</dbReference>
<evidence type="ECO:0000256" key="2">
    <source>
        <dbReference type="ARBA" id="ARBA00022777"/>
    </source>
</evidence>
<dbReference type="GO" id="GO:0006096">
    <property type="term" value="P:glycolytic process"/>
    <property type="evidence" value="ECO:0007669"/>
    <property type="project" value="InterPro"/>
</dbReference>
<name>A0A814GJ91_9BILA</name>
<evidence type="ECO:0000313" key="6">
    <source>
        <dbReference type="EMBL" id="CAF4224496.1"/>
    </source>
</evidence>